<dbReference type="InterPro" id="IPR036278">
    <property type="entry name" value="Sialidase_sf"/>
</dbReference>
<dbReference type="GO" id="GO:0009313">
    <property type="term" value="P:oligosaccharide catabolic process"/>
    <property type="evidence" value="ECO:0007669"/>
    <property type="project" value="TreeGrafter"/>
</dbReference>
<dbReference type="SUPFAM" id="SSF50939">
    <property type="entry name" value="Sialidases"/>
    <property type="match status" value="1"/>
</dbReference>
<dbReference type="AlphaFoldDB" id="A0A7L1GF77"/>
<feature type="domain" description="Sialidase" evidence="7">
    <location>
        <begin position="2"/>
        <end position="148"/>
    </location>
</feature>
<dbReference type="GO" id="GO:0006689">
    <property type="term" value="P:ganglioside catabolic process"/>
    <property type="evidence" value="ECO:0007669"/>
    <property type="project" value="TreeGrafter"/>
</dbReference>
<evidence type="ECO:0000256" key="1">
    <source>
        <dbReference type="ARBA" id="ARBA00000427"/>
    </source>
</evidence>
<dbReference type="GO" id="GO:0016020">
    <property type="term" value="C:membrane"/>
    <property type="evidence" value="ECO:0007669"/>
    <property type="project" value="TreeGrafter"/>
</dbReference>
<reference evidence="8 9" key="1">
    <citation type="submission" date="2019-09" db="EMBL/GenBank/DDBJ databases">
        <title>Bird 10,000 Genomes (B10K) Project - Family phase.</title>
        <authorList>
            <person name="Zhang G."/>
        </authorList>
    </citation>
    <scope>NUCLEOTIDE SEQUENCE [LARGE SCALE GENOMIC DNA]</scope>
    <source>
        <strain evidence="8">B10K-DU-001-78</strain>
        <tissue evidence="8">Muscle</tissue>
    </source>
</reference>
<evidence type="ECO:0000256" key="6">
    <source>
        <dbReference type="ARBA" id="ARBA00023295"/>
    </source>
</evidence>
<dbReference type="InterPro" id="IPR026856">
    <property type="entry name" value="Sialidase_fam"/>
</dbReference>
<gene>
    <name evidence="8" type="primary">Neu3</name>
    <name evidence="8" type="ORF">INDMAC_R15101</name>
</gene>
<keyword evidence="6" id="KW-0326">Glycosidase</keyword>
<keyword evidence="6" id="KW-0378">Hydrolase</keyword>
<evidence type="ECO:0000313" key="9">
    <source>
        <dbReference type="Proteomes" id="UP000557230"/>
    </source>
</evidence>
<evidence type="ECO:0000313" key="8">
    <source>
        <dbReference type="EMBL" id="NXN12280.1"/>
    </source>
</evidence>
<evidence type="ECO:0000256" key="2">
    <source>
        <dbReference type="ARBA" id="ARBA00009348"/>
    </source>
</evidence>
<evidence type="ECO:0000256" key="4">
    <source>
        <dbReference type="ARBA" id="ARBA00022963"/>
    </source>
</evidence>
<dbReference type="Proteomes" id="UP000557230">
    <property type="component" value="Unassembled WGS sequence"/>
</dbReference>
<feature type="non-terminal residue" evidence="8">
    <location>
        <position position="1"/>
    </location>
</feature>
<dbReference type="GO" id="GO:0004308">
    <property type="term" value="F:exo-alpha-sialidase activity"/>
    <property type="evidence" value="ECO:0007669"/>
    <property type="project" value="UniProtKB-EC"/>
</dbReference>
<proteinExistence type="inferred from homology"/>
<keyword evidence="4" id="KW-0442">Lipid degradation</keyword>
<accession>A0A7L1GF77</accession>
<comment type="caution">
    <text evidence="8">The sequence shown here is derived from an EMBL/GenBank/DDBJ whole genome shotgun (WGS) entry which is preliminary data.</text>
</comment>
<keyword evidence="4" id="KW-0443">Lipid metabolism</keyword>
<sequence>GHSWHRGALLGGASQTGECQVAEVGGRDGASCPLLYCSARAPRGCRAVAVSTDGGGRFGHPKPCPALGEPPRGCQGSVVSFPAPASCGQGASRWLLYSHPIDRRRRSDLGIYLNPSPLDGEGWGHPWVLQEGPVGYSDLASCPGGLFGCLFERGTSSSCEEIVFCLLSLGTTTQGQQDPKAS</sequence>
<dbReference type="InterPro" id="IPR011040">
    <property type="entry name" value="Sialidase"/>
</dbReference>
<evidence type="ECO:0000259" key="7">
    <source>
        <dbReference type="Pfam" id="PF13088"/>
    </source>
</evidence>
<dbReference type="OrthoDB" id="2739686at2759"/>
<dbReference type="CDD" id="cd15482">
    <property type="entry name" value="Sialidase_non-viral"/>
    <property type="match status" value="1"/>
</dbReference>
<dbReference type="EMBL" id="VXBD01006966">
    <property type="protein sequence ID" value="NXN12280.1"/>
    <property type="molecule type" value="Genomic_DNA"/>
</dbReference>
<dbReference type="Gene3D" id="2.120.10.10">
    <property type="match status" value="1"/>
</dbReference>
<dbReference type="PANTHER" id="PTHR10628:SF23">
    <property type="entry name" value="SIALIDASE-3"/>
    <property type="match status" value="1"/>
</dbReference>
<dbReference type="GO" id="GO:0005737">
    <property type="term" value="C:cytoplasm"/>
    <property type="evidence" value="ECO:0007669"/>
    <property type="project" value="TreeGrafter"/>
</dbReference>
<dbReference type="Pfam" id="PF13088">
    <property type="entry name" value="BNR_2"/>
    <property type="match status" value="1"/>
</dbReference>
<comment type="similarity">
    <text evidence="2">Belongs to the glycosyl hydrolase 33 family.</text>
</comment>
<dbReference type="PANTHER" id="PTHR10628">
    <property type="entry name" value="SIALIDASE"/>
    <property type="match status" value="1"/>
</dbReference>
<feature type="non-terminal residue" evidence="8">
    <location>
        <position position="182"/>
    </location>
</feature>
<organism evidence="8 9">
    <name type="scientific">Indicator maculatus</name>
    <name type="common">spotted honeyguide</name>
    <dbReference type="NCBI Taxonomy" id="545262"/>
    <lineage>
        <taxon>Eukaryota</taxon>
        <taxon>Metazoa</taxon>
        <taxon>Chordata</taxon>
        <taxon>Craniata</taxon>
        <taxon>Vertebrata</taxon>
        <taxon>Euteleostomi</taxon>
        <taxon>Archelosauria</taxon>
        <taxon>Archosauria</taxon>
        <taxon>Dinosauria</taxon>
        <taxon>Saurischia</taxon>
        <taxon>Theropoda</taxon>
        <taxon>Coelurosauria</taxon>
        <taxon>Aves</taxon>
        <taxon>Neognathae</taxon>
        <taxon>Neoaves</taxon>
        <taxon>Telluraves</taxon>
        <taxon>Coraciimorphae</taxon>
        <taxon>Piciformes</taxon>
        <taxon>Indicatoridae</taxon>
        <taxon>Indicator</taxon>
    </lineage>
</organism>
<comment type="catalytic activity">
    <reaction evidence="1">
        <text>Hydrolysis of alpha-(2-&gt;3)-, alpha-(2-&gt;6)-, alpha-(2-&gt;8)- glycosidic linkages of terminal sialic acid residues in oligosaccharides, glycoproteins, glycolipids, colominic acid and synthetic substrates.</text>
        <dbReference type="EC" id="3.2.1.18"/>
    </reaction>
</comment>
<keyword evidence="9" id="KW-1185">Reference proteome</keyword>
<evidence type="ECO:0000256" key="3">
    <source>
        <dbReference type="ARBA" id="ARBA00012733"/>
    </source>
</evidence>
<evidence type="ECO:0000256" key="5">
    <source>
        <dbReference type="ARBA" id="ARBA00023277"/>
    </source>
</evidence>
<dbReference type="EC" id="3.2.1.18" evidence="3"/>
<keyword evidence="5" id="KW-0119">Carbohydrate metabolism</keyword>
<protein>
    <recommendedName>
        <fullName evidence="3">exo-alpha-sialidase</fullName>
        <ecNumber evidence="3">3.2.1.18</ecNumber>
    </recommendedName>
</protein>
<name>A0A7L1GF77_9PICI</name>